<sequence>MTAAVLTTPRGGGRGPRVRAHAASGVDRSLSDRVVVVGGGIAGLACAVALKRARFPVTVLESAKGKREGGTAIALWTNAWRALESLGVADELRAGHQELNQIQLCAAKQKVLKSFSLDECDGGPHEFRGVYRRELLSALESKLDGTDIMYGVEVKEATTSGQGVLLQTSQGQALECRAVVGCDGIGSRVADSLGLPKPNFSGYSAIRGVATFPSDLKPISNTVRQIMGSGMRAGMYPLSRSEVYWFVCFNSDSDWAKTCRKDDVLEKLKLFNDWDHALSETIAATDVESVSVGSISDRWRWGGVGVGNLTVAGDALHPMTPNLGQGGCCALEDAVVLSNCLARGQGTMEEALREYERERLKRCFPLTVRANIMGALLQIGNPIVTGVRDAVIERVFSPAHFLDHTCFDCRL</sequence>
<dbReference type="OrthoDB" id="655030at2759"/>
<dbReference type="PANTHER" id="PTHR45934">
    <property type="entry name" value="FAD/NAD(P)-BINDING OXIDOREDUCTASE FAMILY PROTEIN"/>
    <property type="match status" value="1"/>
</dbReference>
<comment type="similarity">
    <text evidence="3">Belongs to the 3-hydroxybenzoate 6-hydroxylase family.</text>
</comment>
<keyword evidence="2 7" id="KW-0503">Monooxygenase</keyword>
<evidence type="ECO:0000313" key="8">
    <source>
        <dbReference type="Proteomes" id="UP000316726"/>
    </source>
</evidence>
<feature type="region of interest" description="Disordered" evidence="4">
    <location>
        <begin position="1"/>
        <end position="20"/>
    </location>
</feature>
<keyword evidence="1" id="KW-0560">Oxidoreductase</keyword>
<feature type="domain" description="FAD-binding" evidence="5">
    <location>
        <begin position="34"/>
        <end position="362"/>
    </location>
</feature>
<reference evidence="6" key="2">
    <citation type="submission" date="2021-01" db="EMBL/GenBank/DDBJ databases">
        <authorList>
            <person name="Corre E."/>
            <person name="Pelletier E."/>
            <person name="Niang G."/>
            <person name="Scheremetjew M."/>
            <person name="Finn R."/>
            <person name="Kale V."/>
            <person name="Holt S."/>
            <person name="Cochrane G."/>
            <person name="Meng A."/>
            <person name="Brown T."/>
            <person name="Cohen L."/>
        </authorList>
    </citation>
    <scope>NUCLEOTIDE SEQUENCE</scope>
    <source>
        <strain evidence="6">CCMP1205</strain>
    </source>
</reference>
<evidence type="ECO:0000256" key="1">
    <source>
        <dbReference type="ARBA" id="ARBA00023002"/>
    </source>
</evidence>
<accession>A0A5B8MPR6</accession>
<dbReference type="EMBL" id="HBHL01008413">
    <property type="protein sequence ID" value="CAD9716685.1"/>
    <property type="molecule type" value="Transcribed_RNA"/>
</dbReference>
<evidence type="ECO:0000256" key="4">
    <source>
        <dbReference type="SAM" id="MobiDB-lite"/>
    </source>
</evidence>
<dbReference type="STRING" id="1764295.A0A5B8MPR6"/>
<dbReference type="GO" id="GO:0004497">
    <property type="term" value="F:monooxygenase activity"/>
    <property type="evidence" value="ECO:0007669"/>
    <property type="project" value="UniProtKB-KW"/>
</dbReference>
<dbReference type="GO" id="GO:0071949">
    <property type="term" value="F:FAD binding"/>
    <property type="evidence" value="ECO:0007669"/>
    <property type="project" value="InterPro"/>
</dbReference>
<protein>
    <submittedName>
        <fullName evidence="7">Monooxygenase</fullName>
    </submittedName>
</protein>
<proteinExistence type="inferred from homology"/>
<dbReference type="Proteomes" id="UP000316726">
    <property type="component" value="Chromosome 6"/>
</dbReference>
<dbReference type="EMBL" id="CP031039">
    <property type="protein sequence ID" value="QDZ22044.1"/>
    <property type="molecule type" value="Genomic_DNA"/>
</dbReference>
<reference evidence="7 8" key="1">
    <citation type="submission" date="2018-07" db="EMBL/GenBank/DDBJ databases">
        <title>The complete nuclear genome of the prasinophyte Chloropicon primus (CCMP1205).</title>
        <authorList>
            <person name="Pombert J.-F."/>
            <person name="Otis C."/>
            <person name="Turmel M."/>
            <person name="Lemieux C."/>
        </authorList>
    </citation>
    <scope>NUCLEOTIDE SEQUENCE [LARGE SCALE GENOMIC DNA]</scope>
    <source>
        <strain evidence="7 8">CCMP1205</strain>
    </source>
</reference>
<dbReference type="InterPro" id="IPR002938">
    <property type="entry name" value="FAD-bd"/>
</dbReference>
<dbReference type="AlphaFoldDB" id="A0A5B8MPR6"/>
<organism evidence="7 8">
    <name type="scientific">Chloropicon primus</name>
    <dbReference type="NCBI Taxonomy" id="1764295"/>
    <lineage>
        <taxon>Eukaryota</taxon>
        <taxon>Viridiplantae</taxon>
        <taxon>Chlorophyta</taxon>
        <taxon>Chloropicophyceae</taxon>
        <taxon>Chloropicales</taxon>
        <taxon>Chloropicaceae</taxon>
        <taxon>Chloropicon</taxon>
    </lineage>
</organism>
<evidence type="ECO:0000313" key="7">
    <source>
        <dbReference type="EMBL" id="QDZ22044.1"/>
    </source>
</evidence>
<evidence type="ECO:0000313" key="6">
    <source>
        <dbReference type="EMBL" id="CAD9716685.1"/>
    </source>
</evidence>
<dbReference type="SUPFAM" id="SSF51905">
    <property type="entry name" value="FAD/NAD(P)-binding domain"/>
    <property type="match status" value="1"/>
</dbReference>
<gene>
    <name evidence="7" type="ORF">A3770_06p45620</name>
    <name evidence="6" type="ORF">CPRI1469_LOCUS5541</name>
</gene>
<evidence type="ECO:0000256" key="3">
    <source>
        <dbReference type="ARBA" id="ARBA00024018"/>
    </source>
</evidence>
<dbReference type="Pfam" id="PF01494">
    <property type="entry name" value="FAD_binding_3"/>
    <property type="match status" value="1"/>
</dbReference>
<dbReference type="PANTHER" id="PTHR45934:SF9">
    <property type="entry name" value="FAD_NAD(P)-BINDING OXIDOREDUCTASE FAMILY PROTEIN"/>
    <property type="match status" value="1"/>
</dbReference>
<evidence type="ECO:0000256" key="2">
    <source>
        <dbReference type="ARBA" id="ARBA00023033"/>
    </source>
</evidence>
<dbReference type="PRINTS" id="PR00420">
    <property type="entry name" value="RNGMNOXGNASE"/>
</dbReference>
<evidence type="ECO:0000259" key="5">
    <source>
        <dbReference type="Pfam" id="PF01494"/>
    </source>
</evidence>
<dbReference type="Gene3D" id="3.50.50.60">
    <property type="entry name" value="FAD/NAD(P)-binding domain"/>
    <property type="match status" value="1"/>
</dbReference>
<dbReference type="InterPro" id="IPR044560">
    <property type="entry name" value="MOase"/>
</dbReference>
<keyword evidence="8" id="KW-1185">Reference proteome</keyword>
<dbReference type="InterPro" id="IPR036188">
    <property type="entry name" value="FAD/NAD-bd_sf"/>
</dbReference>
<name>A0A5B8MPR6_9CHLO</name>